<dbReference type="InterPro" id="IPR009057">
    <property type="entry name" value="Homeodomain-like_sf"/>
</dbReference>
<evidence type="ECO:0000256" key="4">
    <source>
        <dbReference type="PROSITE-ProRule" id="PRU00335"/>
    </source>
</evidence>
<evidence type="ECO:0000256" key="3">
    <source>
        <dbReference type="ARBA" id="ARBA00023163"/>
    </source>
</evidence>
<dbReference type="InterPro" id="IPR036271">
    <property type="entry name" value="Tet_transcr_reg_TetR-rel_C_sf"/>
</dbReference>
<dbReference type="PRINTS" id="PR00455">
    <property type="entry name" value="HTHTETR"/>
</dbReference>
<keyword evidence="3" id="KW-0804">Transcription</keyword>
<dbReference type="PANTHER" id="PTHR30055:SF234">
    <property type="entry name" value="HTH-TYPE TRANSCRIPTIONAL REGULATOR BETI"/>
    <property type="match status" value="1"/>
</dbReference>
<dbReference type="Pfam" id="PF14246">
    <property type="entry name" value="TetR_C_7"/>
    <property type="match status" value="1"/>
</dbReference>
<evidence type="ECO:0000256" key="2">
    <source>
        <dbReference type="ARBA" id="ARBA00023125"/>
    </source>
</evidence>
<dbReference type="SUPFAM" id="SSF46689">
    <property type="entry name" value="Homeodomain-like"/>
    <property type="match status" value="1"/>
</dbReference>
<accession>A0A9X2GSN1</accession>
<keyword evidence="2 4" id="KW-0238">DNA-binding</keyword>
<evidence type="ECO:0000313" key="6">
    <source>
        <dbReference type="EMBL" id="MCP2363200.1"/>
    </source>
</evidence>
<dbReference type="InterPro" id="IPR039536">
    <property type="entry name" value="TetR_C_Proteobacteria"/>
</dbReference>
<dbReference type="PANTHER" id="PTHR30055">
    <property type="entry name" value="HTH-TYPE TRANSCRIPTIONAL REGULATOR RUTR"/>
    <property type="match status" value="1"/>
</dbReference>
<dbReference type="PROSITE" id="PS50977">
    <property type="entry name" value="HTH_TETR_2"/>
    <property type="match status" value="1"/>
</dbReference>
<organism evidence="6 7">
    <name type="scientific">Nonomuraea thailandensis</name>
    <dbReference type="NCBI Taxonomy" id="1188745"/>
    <lineage>
        <taxon>Bacteria</taxon>
        <taxon>Bacillati</taxon>
        <taxon>Actinomycetota</taxon>
        <taxon>Actinomycetes</taxon>
        <taxon>Streptosporangiales</taxon>
        <taxon>Streptosporangiaceae</taxon>
        <taxon>Nonomuraea</taxon>
    </lineage>
</organism>
<dbReference type="EMBL" id="JAMZEB010000002">
    <property type="protein sequence ID" value="MCP2363200.1"/>
    <property type="molecule type" value="Genomic_DNA"/>
</dbReference>
<dbReference type="AlphaFoldDB" id="A0A9X2GSN1"/>
<proteinExistence type="predicted"/>
<protein>
    <submittedName>
        <fullName evidence="6">AcrR family transcriptional regulator</fullName>
    </submittedName>
</protein>
<keyword evidence="7" id="KW-1185">Reference proteome</keyword>
<name>A0A9X2GSN1_9ACTN</name>
<dbReference type="InterPro" id="IPR001647">
    <property type="entry name" value="HTH_TetR"/>
</dbReference>
<comment type="caution">
    <text evidence="6">The sequence shown here is derived from an EMBL/GenBank/DDBJ whole genome shotgun (WGS) entry which is preliminary data.</text>
</comment>
<dbReference type="GO" id="GO:0000976">
    <property type="term" value="F:transcription cis-regulatory region binding"/>
    <property type="evidence" value="ECO:0007669"/>
    <property type="project" value="TreeGrafter"/>
</dbReference>
<feature type="domain" description="HTH tetR-type" evidence="5">
    <location>
        <begin position="1"/>
        <end position="61"/>
    </location>
</feature>
<dbReference type="GO" id="GO:0003700">
    <property type="term" value="F:DNA-binding transcription factor activity"/>
    <property type="evidence" value="ECO:0007669"/>
    <property type="project" value="TreeGrafter"/>
</dbReference>
<dbReference type="Gene3D" id="1.10.357.10">
    <property type="entry name" value="Tetracycline Repressor, domain 2"/>
    <property type="match status" value="1"/>
</dbReference>
<dbReference type="RefSeq" id="WP_253754616.1">
    <property type="nucleotide sequence ID" value="NZ_BAABKA010000023.1"/>
</dbReference>
<sequence>MGTRDVILDAAAEVMAERGLANVTTRQIARAAGFTEAALYKHFPSKADLMVAVMRERSPDFSPLAGALRGGGDLVAALTAVARAAIELYRAGFPMFASVFADPATLTAHKEELRQEGAGPHRPNEALAAYLRAEQAAGRVRAEADVRAAAGLLLGACFQHAFLGHMSEAGFRDDEEAAAAFVRTLLGTLTPAPPPCPPPTA</sequence>
<dbReference type="Pfam" id="PF00440">
    <property type="entry name" value="TetR_N"/>
    <property type="match status" value="1"/>
</dbReference>
<evidence type="ECO:0000313" key="7">
    <source>
        <dbReference type="Proteomes" id="UP001139648"/>
    </source>
</evidence>
<dbReference type="SUPFAM" id="SSF48498">
    <property type="entry name" value="Tetracyclin repressor-like, C-terminal domain"/>
    <property type="match status" value="1"/>
</dbReference>
<evidence type="ECO:0000256" key="1">
    <source>
        <dbReference type="ARBA" id="ARBA00023015"/>
    </source>
</evidence>
<dbReference type="Proteomes" id="UP001139648">
    <property type="component" value="Unassembled WGS sequence"/>
</dbReference>
<evidence type="ECO:0000259" key="5">
    <source>
        <dbReference type="PROSITE" id="PS50977"/>
    </source>
</evidence>
<dbReference type="Gene3D" id="1.10.10.60">
    <property type="entry name" value="Homeodomain-like"/>
    <property type="match status" value="1"/>
</dbReference>
<feature type="DNA-binding region" description="H-T-H motif" evidence="4">
    <location>
        <begin position="24"/>
        <end position="43"/>
    </location>
</feature>
<keyword evidence="1" id="KW-0805">Transcription regulation</keyword>
<gene>
    <name evidence="6" type="ORF">HD597_010220</name>
</gene>
<reference evidence="6" key="1">
    <citation type="submission" date="2022-06" db="EMBL/GenBank/DDBJ databases">
        <title>Sequencing the genomes of 1000 actinobacteria strains.</title>
        <authorList>
            <person name="Klenk H.-P."/>
        </authorList>
    </citation>
    <scope>NUCLEOTIDE SEQUENCE</scope>
    <source>
        <strain evidence="6">DSM 46694</strain>
    </source>
</reference>
<dbReference type="InterPro" id="IPR050109">
    <property type="entry name" value="HTH-type_TetR-like_transc_reg"/>
</dbReference>